<evidence type="ECO:0000313" key="2">
    <source>
        <dbReference type="EMBL" id="VEP18908.1"/>
    </source>
</evidence>
<dbReference type="AlphaFoldDB" id="A0A563W5E9"/>
<dbReference type="CDD" id="cd06260">
    <property type="entry name" value="DUF820-like"/>
    <property type="match status" value="1"/>
</dbReference>
<dbReference type="InterPro" id="IPR011335">
    <property type="entry name" value="Restrct_endonuc-II-like"/>
</dbReference>
<dbReference type="Proteomes" id="UP000320055">
    <property type="component" value="Unassembled WGS sequence"/>
</dbReference>
<dbReference type="SUPFAM" id="SSF52980">
    <property type="entry name" value="Restriction endonuclease-like"/>
    <property type="match status" value="1"/>
</dbReference>
<feature type="domain" description="Putative restriction endonuclease" evidence="1">
    <location>
        <begin position="11"/>
        <end position="178"/>
    </location>
</feature>
<accession>A0A563W5E9</accession>
<dbReference type="PANTHER" id="PTHR34107">
    <property type="entry name" value="SLL0198 PROTEIN-RELATED"/>
    <property type="match status" value="1"/>
</dbReference>
<dbReference type="Gene3D" id="3.90.1570.10">
    <property type="entry name" value="tt1808, chain A"/>
    <property type="match status" value="1"/>
</dbReference>
<reference evidence="2 3" key="1">
    <citation type="submission" date="2019-01" db="EMBL/GenBank/DDBJ databases">
        <authorList>
            <person name="Brito A."/>
        </authorList>
    </citation>
    <scope>NUCLEOTIDE SEQUENCE [LARGE SCALE GENOMIC DNA]</scope>
    <source>
        <strain evidence="2">1</strain>
    </source>
</reference>
<name>A0A563W5E9_9CYAN</name>
<dbReference type="InterPro" id="IPR012296">
    <property type="entry name" value="Nuclease_put_TT1808"/>
</dbReference>
<sequence length="187" mass="20935">MVTTPSKPITLEEFLAMPETKPASEYIDGKIIQKPMPKGKHSTIQAELIISLNSSLKPQKIARAFPELRCTFGGRSTVPDVTVFTWDRIPRDDDGAIADSFQAAPDWTIEILSPDQSHTRVTKNILHCLDNGTQLGWLIDPSEQSIFAYYPKQQPAFFEDANDVLPVPDFAKSFQLTLGNLFGWLLE</sequence>
<protein>
    <recommendedName>
        <fullName evidence="1">Putative restriction endonuclease domain-containing protein</fullName>
    </recommendedName>
</protein>
<dbReference type="Pfam" id="PF05685">
    <property type="entry name" value="Uma2"/>
    <property type="match status" value="1"/>
</dbReference>
<proteinExistence type="predicted"/>
<dbReference type="OrthoDB" id="461333at2"/>
<evidence type="ECO:0000313" key="3">
    <source>
        <dbReference type="Proteomes" id="UP000320055"/>
    </source>
</evidence>
<dbReference type="RefSeq" id="WP_144868479.1">
    <property type="nucleotide sequence ID" value="NZ_LR213852.1"/>
</dbReference>
<keyword evidence="3" id="KW-1185">Reference proteome</keyword>
<dbReference type="EMBL" id="CAACVJ010000704">
    <property type="protein sequence ID" value="VEP18908.1"/>
    <property type="molecule type" value="Genomic_DNA"/>
</dbReference>
<dbReference type="PANTHER" id="PTHR34107:SF8">
    <property type="entry name" value="UNIDENTIFIED OPEN READING FRAME"/>
    <property type="match status" value="1"/>
</dbReference>
<gene>
    <name evidence="2" type="ORF">H1P_950024</name>
</gene>
<organism evidence="2 3">
    <name type="scientific">Hyella patelloides LEGE 07179</name>
    <dbReference type="NCBI Taxonomy" id="945734"/>
    <lineage>
        <taxon>Bacteria</taxon>
        <taxon>Bacillati</taxon>
        <taxon>Cyanobacteriota</taxon>
        <taxon>Cyanophyceae</taxon>
        <taxon>Pleurocapsales</taxon>
        <taxon>Hyellaceae</taxon>
        <taxon>Hyella</taxon>
    </lineage>
</organism>
<dbReference type="InterPro" id="IPR008538">
    <property type="entry name" value="Uma2"/>
</dbReference>
<evidence type="ECO:0000259" key="1">
    <source>
        <dbReference type="Pfam" id="PF05685"/>
    </source>
</evidence>